<dbReference type="InterPro" id="IPR002104">
    <property type="entry name" value="Integrase_catalytic"/>
</dbReference>
<dbReference type="GO" id="GO:0015074">
    <property type="term" value="P:DNA integration"/>
    <property type="evidence" value="ECO:0007669"/>
    <property type="project" value="InterPro"/>
</dbReference>
<name>A0A831QVX5_9FLAO</name>
<comment type="caution">
    <text evidence="3">The sequence shown here is derived from an EMBL/GenBank/DDBJ whole genome shotgun (WGS) entry which is preliminary data.</text>
</comment>
<evidence type="ECO:0000313" key="3">
    <source>
        <dbReference type="EMBL" id="HEA23571.1"/>
    </source>
</evidence>
<keyword evidence="1" id="KW-0233">DNA recombination</keyword>
<dbReference type="Proteomes" id="UP000886191">
    <property type="component" value="Unassembled WGS sequence"/>
</dbReference>
<evidence type="ECO:0000259" key="2">
    <source>
        <dbReference type="Pfam" id="PF00589"/>
    </source>
</evidence>
<evidence type="ECO:0000256" key="1">
    <source>
        <dbReference type="ARBA" id="ARBA00023172"/>
    </source>
</evidence>
<sequence>MSAESGYNQELTSYVARYTFAMCLREKVISIDVIGETLGHQSVLITQAYVREFGVEELDEAVEVLL</sequence>
<dbReference type="Pfam" id="PF00589">
    <property type="entry name" value="Phage_integrase"/>
    <property type="match status" value="1"/>
</dbReference>
<dbReference type="InterPro" id="IPR013762">
    <property type="entry name" value="Integrase-like_cat_sf"/>
</dbReference>
<dbReference type="InterPro" id="IPR011010">
    <property type="entry name" value="DNA_brk_join_enz"/>
</dbReference>
<accession>A0A831QVX5</accession>
<dbReference type="EMBL" id="DRGL01000081">
    <property type="protein sequence ID" value="HEA23571.1"/>
    <property type="molecule type" value="Genomic_DNA"/>
</dbReference>
<proteinExistence type="predicted"/>
<dbReference type="AlphaFoldDB" id="A0A831QVX5"/>
<organism evidence="3">
    <name type="scientific">Pricia antarctica</name>
    <dbReference type="NCBI Taxonomy" id="641691"/>
    <lineage>
        <taxon>Bacteria</taxon>
        <taxon>Pseudomonadati</taxon>
        <taxon>Bacteroidota</taxon>
        <taxon>Flavobacteriia</taxon>
        <taxon>Flavobacteriales</taxon>
        <taxon>Flavobacteriaceae</taxon>
        <taxon>Pricia</taxon>
    </lineage>
</organism>
<dbReference type="GO" id="GO:0003677">
    <property type="term" value="F:DNA binding"/>
    <property type="evidence" value="ECO:0007669"/>
    <property type="project" value="InterPro"/>
</dbReference>
<reference evidence="3" key="1">
    <citation type="journal article" date="2020" name="mSystems">
        <title>Genome- and Community-Level Interaction Insights into Carbon Utilization and Element Cycling Functions of Hydrothermarchaeota in Hydrothermal Sediment.</title>
        <authorList>
            <person name="Zhou Z."/>
            <person name="Liu Y."/>
            <person name="Xu W."/>
            <person name="Pan J."/>
            <person name="Luo Z.H."/>
            <person name="Li M."/>
        </authorList>
    </citation>
    <scope>NUCLEOTIDE SEQUENCE [LARGE SCALE GENOMIC DNA]</scope>
    <source>
        <strain evidence="3">HyVt-345</strain>
    </source>
</reference>
<feature type="domain" description="Tyr recombinase" evidence="2">
    <location>
        <begin position="4"/>
        <end position="52"/>
    </location>
</feature>
<dbReference type="Gene3D" id="1.10.443.10">
    <property type="entry name" value="Intergrase catalytic core"/>
    <property type="match status" value="1"/>
</dbReference>
<dbReference type="SUPFAM" id="SSF56349">
    <property type="entry name" value="DNA breaking-rejoining enzymes"/>
    <property type="match status" value="1"/>
</dbReference>
<dbReference type="GO" id="GO:0006310">
    <property type="term" value="P:DNA recombination"/>
    <property type="evidence" value="ECO:0007669"/>
    <property type="project" value="UniProtKB-KW"/>
</dbReference>
<gene>
    <name evidence="3" type="ORF">ENH87_22025</name>
</gene>
<protein>
    <recommendedName>
        <fullName evidence="2">Tyr recombinase domain-containing protein</fullName>
    </recommendedName>
</protein>